<evidence type="ECO:0000313" key="2">
    <source>
        <dbReference type="Proteomes" id="UP000092154"/>
    </source>
</evidence>
<organism evidence="1 2">
    <name type="scientific">Rhizopogon vinicolor AM-OR11-026</name>
    <dbReference type="NCBI Taxonomy" id="1314800"/>
    <lineage>
        <taxon>Eukaryota</taxon>
        <taxon>Fungi</taxon>
        <taxon>Dikarya</taxon>
        <taxon>Basidiomycota</taxon>
        <taxon>Agaricomycotina</taxon>
        <taxon>Agaricomycetes</taxon>
        <taxon>Agaricomycetidae</taxon>
        <taxon>Boletales</taxon>
        <taxon>Suillineae</taxon>
        <taxon>Rhizopogonaceae</taxon>
        <taxon>Rhizopogon</taxon>
    </lineage>
</organism>
<protein>
    <submittedName>
        <fullName evidence="1">Uncharacterized protein</fullName>
    </submittedName>
</protein>
<name>A0A1B7MJ26_9AGAM</name>
<proteinExistence type="predicted"/>
<dbReference type="AlphaFoldDB" id="A0A1B7MJ26"/>
<reference evidence="1 2" key="1">
    <citation type="submission" date="2016-06" db="EMBL/GenBank/DDBJ databases">
        <title>Comparative genomics of the ectomycorrhizal sister species Rhizopogon vinicolor and Rhizopogon vesiculosus (Basidiomycota: Boletales) reveals a divergence of the mating type B locus.</title>
        <authorList>
            <consortium name="DOE Joint Genome Institute"/>
            <person name="Mujic A.B."/>
            <person name="Kuo A."/>
            <person name="Tritt A."/>
            <person name="Lipzen A."/>
            <person name="Chen C."/>
            <person name="Johnson J."/>
            <person name="Sharma A."/>
            <person name="Barry K."/>
            <person name="Grigoriev I.V."/>
            <person name="Spatafora J.W."/>
        </authorList>
    </citation>
    <scope>NUCLEOTIDE SEQUENCE [LARGE SCALE GENOMIC DNA]</scope>
    <source>
        <strain evidence="1 2">AM-OR11-026</strain>
    </source>
</reference>
<dbReference type="InParanoid" id="A0A1B7MJ26"/>
<evidence type="ECO:0000313" key="1">
    <source>
        <dbReference type="EMBL" id="OAX32599.1"/>
    </source>
</evidence>
<accession>A0A1B7MJ26</accession>
<keyword evidence="2" id="KW-1185">Reference proteome</keyword>
<gene>
    <name evidence="1" type="ORF">K503DRAFT_595852</name>
</gene>
<dbReference type="Proteomes" id="UP000092154">
    <property type="component" value="Unassembled WGS sequence"/>
</dbReference>
<dbReference type="EMBL" id="KV448964">
    <property type="protein sequence ID" value="OAX32599.1"/>
    <property type="molecule type" value="Genomic_DNA"/>
</dbReference>
<sequence length="108" mass="11977">MVSNPLANYKVHLDSVYVIDMWNYKLPGNHHSSTHFIASSSTTRRKGELVCGTGAHKLRSIKVTSRRSTDDPSVRRDGIPRLSSDLCNNSLDTVASCQAHEVYSGDMK</sequence>